<dbReference type="EMBL" id="JBHSQH010000001">
    <property type="protein sequence ID" value="MFC5973351.1"/>
    <property type="molecule type" value="Genomic_DNA"/>
</dbReference>
<keyword evidence="2" id="KW-1185">Reference proteome</keyword>
<dbReference type="RefSeq" id="WP_247417802.1">
    <property type="nucleotide sequence ID" value="NZ_JALLGW010000001.1"/>
</dbReference>
<accession>A0ABD5RSA0</accession>
<gene>
    <name evidence="1" type="ORF">ACFPYI_18630</name>
</gene>
<reference evidence="1 2" key="1">
    <citation type="journal article" date="2019" name="Int. J. Syst. Evol. Microbiol.">
        <title>The Global Catalogue of Microorganisms (GCM) 10K type strain sequencing project: providing services to taxonomists for standard genome sequencing and annotation.</title>
        <authorList>
            <consortium name="The Broad Institute Genomics Platform"/>
            <consortium name="The Broad Institute Genome Sequencing Center for Infectious Disease"/>
            <person name="Wu L."/>
            <person name="Ma J."/>
        </authorList>
    </citation>
    <scope>NUCLEOTIDE SEQUENCE [LARGE SCALE GENOMIC DNA]</scope>
    <source>
        <strain evidence="1 2">CGMCC 1.12543</strain>
    </source>
</reference>
<protein>
    <submittedName>
        <fullName evidence="1">Uncharacterized protein</fullName>
    </submittedName>
</protein>
<comment type="caution">
    <text evidence="1">The sequence shown here is derived from an EMBL/GenBank/DDBJ whole genome shotgun (WGS) entry which is preliminary data.</text>
</comment>
<dbReference type="Proteomes" id="UP001596099">
    <property type="component" value="Unassembled WGS sequence"/>
</dbReference>
<evidence type="ECO:0000313" key="2">
    <source>
        <dbReference type="Proteomes" id="UP001596099"/>
    </source>
</evidence>
<evidence type="ECO:0000313" key="1">
    <source>
        <dbReference type="EMBL" id="MFC5973351.1"/>
    </source>
</evidence>
<name>A0ABD5RSA0_9EURY</name>
<proteinExistence type="predicted"/>
<sequence>MTHQKIVHCTTCGQVYAARKREDGTFILSTADGRCRCGSDRLSEYELAEPEPAPT</sequence>
<dbReference type="AlphaFoldDB" id="A0ABD5RSA0"/>
<organism evidence="1 2">
    <name type="scientific">Halomarina salina</name>
    <dbReference type="NCBI Taxonomy" id="1872699"/>
    <lineage>
        <taxon>Archaea</taxon>
        <taxon>Methanobacteriati</taxon>
        <taxon>Methanobacteriota</taxon>
        <taxon>Stenosarchaea group</taxon>
        <taxon>Halobacteria</taxon>
        <taxon>Halobacteriales</taxon>
        <taxon>Natronomonadaceae</taxon>
        <taxon>Halomarina</taxon>
    </lineage>
</organism>